<dbReference type="Proteomes" id="UP001217838">
    <property type="component" value="Unassembled WGS sequence"/>
</dbReference>
<evidence type="ECO:0000313" key="4">
    <source>
        <dbReference type="Proteomes" id="UP001217838"/>
    </source>
</evidence>
<evidence type="ECO:0000256" key="2">
    <source>
        <dbReference type="SAM" id="SignalP"/>
    </source>
</evidence>
<evidence type="ECO:0000256" key="1">
    <source>
        <dbReference type="SAM" id="MobiDB-lite"/>
    </source>
</evidence>
<dbReference type="SUPFAM" id="SSF50998">
    <property type="entry name" value="Quinoprotein alcohol dehydrogenase-like"/>
    <property type="match status" value="1"/>
</dbReference>
<organism evidence="3 4">
    <name type="scientific">Nannocystis radixulma</name>
    <dbReference type="NCBI Taxonomy" id="2995305"/>
    <lineage>
        <taxon>Bacteria</taxon>
        <taxon>Pseudomonadati</taxon>
        <taxon>Myxococcota</taxon>
        <taxon>Polyangia</taxon>
        <taxon>Nannocystales</taxon>
        <taxon>Nannocystaceae</taxon>
        <taxon>Nannocystis</taxon>
    </lineage>
</organism>
<dbReference type="InterPro" id="IPR015943">
    <property type="entry name" value="WD40/YVTN_repeat-like_dom_sf"/>
</dbReference>
<dbReference type="PANTHER" id="PTHR42754:SF1">
    <property type="entry name" value="LIPOPROTEIN"/>
    <property type="match status" value="1"/>
</dbReference>
<feature type="chain" id="PRO_5047491357" evidence="2">
    <location>
        <begin position="22"/>
        <end position="573"/>
    </location>
</feature>
<sequence>MIYRRSQVGPSLAVLVLVACPADPVPSETTSALTTTTSSSSEAATTGIPTTGADPTTSSSTTTDTTATPTTSTSEGLVCEPMAVEPCYSGDPNTEDVGPCRAGTRTCDALGAGFGACEGEVVPAADDCTTPEDEDCDGQVKLCPGAAYWAKQFGEAETQEANEIEVAADGTSVMVGSFESEADFGLGPLASLGDYDMFVAKFTPGGETMWVRSFGDIENQAGLGLAVDSAGRIAVVGGFYQTVDFGGGPLTQEGFIDAYVVVFDGDGEHVWSRDFGDDAHQVAYDVAITPADELVVIGTSAGTSDFGGGPLPAAGGEDHFIAKYTPDGEHVWSRLFGDATSQGGEPKVVIQPSGAIVAAGDFGGVIDFGTGPLPSAGLEDVYLATLDGEGEGVWARRFGDAERQTVRGLDVDPASGRIVISGSYRGSVDFGGGPLASAGNFDVFVAVFTADGAPVWSRRFGDAAPQYNYAAAFAPNGDVLLTGTFEGTLDFGGAPLVSAGAEDLYLARLAAEDGSHVRSARFGDTTYQRGHCLGTDAADNLFLAGFFAGSLTFDGIDLTSHGEADIFYTKLAF</sequence>
<reference evidence="3 4" key="1">
    <citation type="submission" date="2022-11" db="EMBL/GenBank/DDBJ databases">
        <title>Minimal conservation of predation-associated metabolite biosynthetic gene clusters underscores biosynthetic potential of Myxococcota including descriptions for ten novel species: Archangium lansinium sp. nov., Myxococcus landrumus sp. nov., Nannocystis bai.</title>
        <authorList>
            <person name="Ahearne A."/>
            <person name="Stevens C."/>
            <person name="Dowd S."/>
        </authorList>
    </citation>
    <scope>NUCLEOTIDE SEQUENCE [LARGE SCALE GENOMIC DNA]</scope>
    <source>
        <strain evidence="3 4">NCELM</strain>
    </source>
</reference>
<proteinExistence type="predicted"/>
<feature type="compositionally biased region" description="Low complexity" evidence="1">
    <location>
        <begin position="27"/>
        <end position="74"/>
    </location>
</feature>
<dbReference type="PROSITE" id="PS51257">
    <property type="entry name" value="PROKAR_LIPOPROTEIN"/>
    <property type="match status" value="1"/>
</dbReference>
<dbReference type="EMBL" id="JAQNDN010000007">
    <property type="protein sequence ID" value="MDC0669375.1"/>
    <property type="molecule type" value="Genomic_DNA"/>
</dbReference>
<dbReference type="Gene3D" id="2.130.10.10">
    <property type="entry name" value="YVTN repeat-like/Quinoprotein amine dehydrogenase"/>
    <property type="match status" value="1"/>
</dbReference>
<comment type="caution">
    <text evidence="3">The sequence shown here is derived from an EMBL/GenBank/DDBJ whole genome shotgun (WGS) entry which is preliminary data.</text>
</comment>
<name>A0ABT5B5G6_9BACT</name>
<accession>A0ABT5B5G6</accession>
<evidence type="ECO:0000313" key="3">
    <source>
        <dbReference type="EMBL" id="MDC0669375.1"/>
    </source>
</evidence>
<dbReference type="InterPro" id="IPR011047">
    <property type="entry name" value="Quinoprotein_ADH-like_sf"/>
</dbReference>
<gene>
    <name evidence="3" type="ORF">POL58_16595</name>
</gene>
<dbReference type="PANTHER" id="PTHR42754">
    <property type="entry name" value="ENDOGLUCANASE"/>
    <property type="match status" value="1"/>
</dbReference>
<protein>
    <submittedName>
        <fullName evidence="3">Uncharacterized protein</fullName>
    </submittedName>
</protein>
<keyword evidence="4" id="KW-1185">Reference proteome</keyword>
<keyword evidence="2" id="KW-0732">Signal</keyword>
<dbReference type="RefSeq" id="WP_271999191.1">
    <property type="nucleotide sequence ID" value="NZ_JAQNDN010000007.1"/>
</dbReference>
<feature type="region of interest" description="Disordered" evidence="1">
    <location>
        <begin position="25"/>
        <end position="75"/>
    </location>
</feature>
<feature type="signal peptide" evidence="2">
    <location>
        <begin position="1"/>
        <end position="21"/>
    </location>
</feature>